<feature type="signal peptide" evidence="1">
    <location>
        <begin position="1"/>
        <end position="27"/>
    </location>
</feature>
<dbReference type="EMBL" id="JAUQSX010000015">
    <property type="protein sequence ID" value="MDO7849248.1"/>
    <property type="molecule type" value="Genomic_DNA"/>
</dbReference>
<feature type="chain" id="PRO_5045998784" description="Phage abortive infection protein" evidence="1">
    <location>
        <begin position="28"/>
        <end position="194"/>
    </location>
</feature>
<evidence type="ECO:0000256" key="1">
    <source>
        <dbReference type="SAM" id="SignalP"/>
    </source>
</evidence>
<keyword evidence="1" id="KW-0732">Signal</keyword>
<keyword evidence="3" id="KW-1185">Reference proteome</keyword>
<comment type="caution">
    <text evidence="2">The sequence shown here is derived from an EMBL/GenBank/DDBJ whole genome shotgun (WGS) entry which is preliminary data.</text>
</comment>
<gene>
    <name evidence="2" type="ORF">Q5H92_22985</name>
</gene>
<dbReference type="RefSeq" id="WP_305013916.1">
    <property type="nucleotide sequence ID" value="NZ_JAUQSX010000015.1"/>
</dbReference>
<evidence type="ECO:0000313" key="3">
    <source>
        <dbReference type="Proteomes" id="UP001167796"/>
    </source>
</evidence>
<protein>
    <recommendedName>
        <fullName evidence="4">Phage abortive infection protein</fullName>
    </recommendedName>
</protein>
<evidence type="ECO:0000313" key="2">
    <source>
        <dbReference type="EMBL" id="MDO7849248.1"/>
    </source>
</evidence>
<reference evidence="2" key="1">
    <citation type="submission" date="2023-07" db="EMBL/GenBank/DDBJ databases">
        <authorList>
            <person name="Kim M.K."/>
        </authorList>
    </citation>
    <scope>NUCLEOTIDE SEQUENCE</scope>
    <source>
        <strain evidence="2">M29</strain>
    </source>
</reference>
<sequence>MGTNFTLIAACIAAFAALIAASMSAYVALKGKDTDFKNDYYKRMIDRRLLAYEQLESFMVLFNRRSPVLISTSVGRSKQELYQFFLSDEEFEAFYTRVQEVSDKTLWVSHDILTELYKLHMCLAAIVNGMGVQGQVFAQEQKLEVEKLIRAGIEHDNELRGYKLRISSLIRKELVEIADVKKFFEGLKRKVTLI</sequence>
<dbReference type="Proteomes" id="UP001167796">
    <property type="component" value="Unassembled WGS sequence"/>
</dbReference>
<evidence type="ECO:0008006" key="4">
    <source>
        <dbReference type="Google" id="ProtNLM"/>
    </source>
</evidence>
<organism evidence="2 3">
    <name type="scientific">Hymenobacter mellowenesis</name>
    <dbReference type="NCBI Taxonomy" id="3063995"/>
    <lineage>
        <taxon>Bacteria</taxon>
        <taxon>Pseudomonadati</taxon>
        <taxon>Bacteroidota</taxon>
        <taxon>Cytophagia</taxon>
        <taxon>Cytophagales</taxon>
        <taxon>Hymenobacteraceae</taxon>
        <taxon>Hymenobacter</taxon>
    </lineage>
</organism>
<proteinExistence type="predicted"/>
<name>A0ABT9AH94_9BACT</name>
<accession>A0ABT9AH94</accession>